<organism evidence="3 4">
    <name type="scientific">Bifidobacterium vespertilionis</name>
    <dbReference type="NCBI Taxonomy" id="2562524"/>
    <lineage>
        <taxon>Bacteria</taxon>
        <taxon>Bacillati</taxon>
        <taxon>Actinomycetota</taxon>
        <taxon>Actinomycetes</taxon>
        <taxon>Bifidobacteriales</taxon>
        <taxon>Bifidobacteriaceae</taxon>
        <taxon>Bifidobacterium</taxon>
    </lineage>
</organism>
<keyword evidence="1" id="KW-0812">Transmembrane</keyword>
<evidence type="ECO:0000313" key="4">
    <source>
        <dbReference type="Proteomes" id="UP000345527"/>
    </source>
</evidence>
<feature type="transmembrane region" description="Helical" evidence="1">
    <location>
        <begin position="12"/>
        <end position="31"/>
    </location>
</feature>
<feature type="transmembrane region" description="Helical" evidence="1">
    <location>
        <begin position="203"/>
        <end position="225"/>
    </location>
</feature>
<accession>A0A5J5DWV6</accession>
<dbReference type="AlphaFoldDB" id="A0A5J5DWV6"/>
<evidence type="ECO:0000313" key="5">
    <source>
        <dbReference type="Proteomes" id="UP000374630"/>
    </source>
</evidence>
<dbReference type="InterPro" id="IPR038750">
    <property type="entry name" value="YczE/YyaS-like"/>
</dbReference>
<feature type="transmembrane region" description="Helical" evidence="1">
    <location>
        <begin position="155"/>
        <end position="175"/>
    </location>
</feature>
<gene>
    <name evidence="3" type="ORF">EM848_02170</name>
    <name evidence="2" type="ORF">EMO90_04150</name>
</gene>
<keyword evidence="5" id="KW-1185">Reference proteome</keyword>
<proteinExistence type="predicted"/>
<keyword evidence="1" id="KW-0472">Membrane</keyword>
<dbReference type="EMBL" id="RZOA01000003">
    <property type="protein sequence ID" value="KAA8824301.1"/>
    <property type="molecule type" value="Genomic_DNA"/>
</dbReference>
<dbReference type="Proteomes" id="UP000374630">
    <property type="component" value="Unassembled WGS sequence"/>
</dbReference>
<feature type="transmembrane region" description="Helical" evidence="1">
    <location>
        <begin position="231"/>
        <end position="253"/>
    </location>
</feature>
<evidence type="ECO:0000256" key="1">
    <source>
        <dbReference type="SAM" id="Phobius"/>
    </source>
</evidence>
<reference evidence="4 5" key="1">
    <citation type="journal article" date="2019" name="Syst. Appl. Microbiol.">
        <title>Characterization of Bifidobacterium species in feaces of the Egyptian fruit bat: Description of B. vespertilionis sp. nov. and B. rousetti sp. nov.</title>
        <authorList>
            <person name="Modesto M."/>
            <person name="Satti M."/>
            <person name="Watanabe K."/>
            <person name="Puglisi E."/>
            <person name="Morelli L."/>
            <person name="Huang C.-H."/>
            <person name="Liou J.-S."/>
            <person name="Miyashita M."/>
            <person name="Tamura T."/>
            <person name="Saito S."/>
            <person name="Mori K."/>
            <person name="Huang L."/>
            <person name="Sciavilla P."/>
            <person name="Sandri C."/>
            <person name="Spiezio C."/>
            <person name="Vitali F."/>
            <person name="Cavalieri D."/>
            <person name="Perpetuini G."/>
            <person name="Tofalo R."/>
            <person name="Bonetti A."/>
            <person name="Arita M."/>
            <person name="Mattarelli P."/>
        </authorList>
    </citation>
    <scope>NUCLEOTIDE SEQUENCE [LARGE SCALE GENOMIC DNA]</scope>
    <source>
        <strain evidence="2 5">RST16</strain>
        <strain evidence="3 4">RST8</strain>
    </source>
</reference>
<feature type="transmembrane region" description="Helical" evidence="1">
    <location>
        <begin position="84"/>
        <end position="104"/>
    </location>
</feature>
<dbReference type="Pfam" id="PF19700">
    <property type="entry name" value="DUF6198"/>
    <property type="match status" value="1"/>
</dbReference>
<sequence>MMTEEHTGATRPARTATMGVTVGLFALSLPINALGNVLTAVTSNRVAGPGAKASYLGAAFWTAGEYNMADVFPSWMNVGSIFNVQFWSFFMVGLAVIALNQILVGHVNWRRIFGNIMFLVPFSLLVGVFTDLLLGRFTPGWGGLPYAGSNIALHVAYVLLNCVGVALIAIAISLYQRANIALHPADDLMQILRFKYCKGNAAVAMWLSYVPPALVAIVAVIILSARNGGLTVNYFGVGTLYAFLCQGGITGWADRHIIPSFTHQALDVGAIAG</sequence>
<keyword evidence="1" id="KW-1133">Transmembrane helix</keyword>
<evidence type="ECO:0000313" key="2">
    <source>
        <dbReference type="EMBL" id="KAA8821356.1"/>
    </source>
</evidence>
<protein>
    <submittedName>
        <fullName evidence="3">Fructose permease</fullName>
    </submittedName>
</protein>
<evidence type="ECO:0000313" key="3">
    <source>
        <dbReference type="EMBL" id="KAA8824301.1"/>
    </source>
</evidence>
<feature type="transmembrane region" description="Helical" evidence="1">
    <location>
        <begin position="116"/>
        <end position="135"/>
    </location>
</feature>
<dbReference type="Proteomes" id="UP000345527">
    <property type="component" value="Unassembled WGS sequence"/>
</dbReference>
<dbReference type="EMBL" id="RZNZ01000004">
    <property type="protein sequence ID" value="KAA8821356.1"/>
    <property type="molecule type" value="Genomic_DNA"/>
</dbReference>
<name>A0A5J5DWV6_9BIFI</name>
<dbReference type="OrthoDB" id="3237813at2"/>
<comment type="caution">
    <text evidence="3">The sequence shown here is derived from an EMBL/GenBank/DDBJ whole genome shotgun (WGS) entry which is preliminary data.</text>
</comment>
<dbReference type="RefSeq" id="WP_150353372.1">
    <property type="nucleotide sequence ID" value="NZ_RZNZ01000004.1"/>
</dbReference>